<name>A0A2Z6N2K3_TRISU</name>
<proteinExistence type="predicted"/>
<gene>
    <name evidence="1" type="ORF">TSUD_321450</name>
</gene>
<dbReference type="Proteomes" id="UP000242715">
    <property type="component" value="Unassembled WGS sequence"/>
</dbReference>
<dbReference type="EMBL" id="DF973743">
    <property type="protein sequence ID" value="GAU39074.1"/>
    <property type="molecule type" value="Genomic_DNA"/>
</dbReference>
<accession>A0A2Z6N2K3</accession>
<dbReference type="AlphaFoldDB" id="A0A2Z6N2K3"/>
<keyword evidence="2" id="KW-1185">Reference proteome</keyword>
<reference evidence="2" key="1">
    <citation type="journal article" date="2017" name="Front. Plant Sci.">
        <title>Climate Clever Clovers: New Paradigm to Reduce the Environmental Footprint of Ruminants by Breeding Low Methanogenic Forages Utilizing Haplotype Variation.</title>
        <authorList>
            <person name="Kaur P."/>
            <person name="Appels R."/>
            <person name="Bayer P.E."/>
            <person name="Keeble-Gagnere G."/>
            <person name="Wang J."/>
            <person name="Hirakawa H."/>
            <person name="Shirasawa K."/>
            <person name="Vercoe P."/>
            <person name="Stefanova K."/>
            <person name="Durmic Z."/>
            <person name="Nichols P."/>
            <person name="Revell C."/>
            <person name="Isobe S.N."/>
            <person name="Edwards D."/>
            <person name="Erskine W."/>
        </authorList>
    </citation>
    <scope>NUCLEOTIDE SEQUENCE [LARGE SCALE GENOMIC DNA]</scope>
    <source>
        <strain evidence="2">cv. Daliak</strain>
    </source>
</reference>
<evidence type="ECO:0000313" key="2">
    <source>
        <dbReference type="Proteomes" id="UP000242715"/>
    </source>
</evidence>
<protein>
    <submittedName>
        <fullName evidence="1">Uncharacterized protein</fullName>
    </submittedName>
</protein>
<evidence type="ECO:0000313" key="1">
    <source>
        <dbReference type="EMBL" id="GAU39074.1"/>
    </source>
</evidence>
<organism evidence="1 2">
    <name type="scientific">Trifolium subterraneum</name>
    <name type="common">Subterranean clover</name>
    <dbReference type="NCBI Taxonomy" id="3900"/>
    <lineage>
        <taxon>Eukaryota</taxon>
        <taxon>Viridiplantae</taxon>
        <taxon>Streptophyta</taxon>
        <taxon>Embryophyta</taxon>
        <taxon>Tracheophyta</taxon>
        <taxon>Spermatophyta</taxon>
        <taxon>Magnoliopsida</taxon>
        <taxon>eudicotyledons</taxon>
        <taxon>Gunneridae</taxon>
        <taxon>Pentapetalae</taxon>
        <taxon>rosids</taxon>
        <taxon>fabids</taxon>
        <taxon>Fabales</taxon>
        <taxon>Fabaceae</taxon>
        <taxon>Papilionoideae</taxon>
        <taxon>50 kb inversion clade</taxon>
        <taxon>NPAAA clade</taxon>
        <taxon>Hologalegina</taxon>
        <taxon>IRL clade</taxon>
        <taxon>Trifolieae</taxon>
        <taxon>Trifolium</taxon>
    </lineage>
</organism>
<sequence>MAAKYITLHLTPNDLQLVHQFMRNHVKDFRLGAMNGEDEYLAFEILARVIRQVRGLTLREIVDSHKGHIVHYV</sequence>